<keyword evidence="1" id="KW-0812">Transmembrane</keyword>
<gene>
    <name evidence="2" type="ORF">SDC9_210769</name>
</gene>
<keyword evidence="1" id="KW-1133">Transmembrane helix</keyword>
<dbReference type="AlphaFoldDB" id="A0A645JH52"/>
<feature type="transmembrane region" description="Helical" evidence="1">
    <location>
        <begin position="49"/>
        <end position="71"/>
    </location>
</feature>
<protein>
    <recommendedName>
        <fullName evidence="3">SdpI family protein</fullName>
    </recommendedName>
</protein>
<evidence type="ECO:0000313" key="2">
    <source>
        <dbReference type="EMBL" id="MPN63015.1"/>
    </source>
</evidence>
<name>A0A645JH52_9ZZZZ</name>
<comment type="caution">
    <text evidence="2">The sequence shown here is derived from an EMBL/GenBank/DDBJ whole genome shotgun (WGS) entry which is preliminary data.</text>
</comment>
<organism evidence="2">
    <name type="scientific">bioreactor metagenome</name>
    <dbReference type="NCBI Taxonomy" id="1076179"/>
    <lineage>
        <taxon>unclassified sequences</taxon>
        <taxon>metagenomes</taxon>
        <taxon>ecological metagenomes</taxon>
    </lineage>
</organism>
<feature type="transmembrane region" description="Helical" evidence="1">
    <location>
        <begin position="78"/>
        <end position="101"/>
    </location>
</feature>
<dbReference type="InterPro" id="IPR025962">
    <property type="entry name" value="SdpI/YhfL"/>
</dbReference>
<sequence length="109" mass="12413">MILYQKMSGIGMGLFFILLGNIMPKLRRNRLAGIRFSWTMTNDEVWRKVHYWGGFEAVIAGIVTVIVSLILPIGKIKVMFVVLPVLILWVIVSSIHSYLIAQSMKNYGE</sequence>
<reference evidence="2" key="1">
    <citation type="submission" date="2019-08" db="EMBL/GenBank/DDBJ databases">
        <authorList>
            <person name="Kucharzyk K."/>
            <person name="Murdoch R.W."/>
            <person name="Higgins S."/>
            <person name="Loffler F."/>
        </authorList>
    </citation>
    <scope>NUCLEOTIDE SEQUENCE</scope>
</reference>
<evidence type="ECO:0008006" key="3">
    <source>
        <dbReference type="Google" id="ProtNLM"/>
    </source>
</evidence>
<feature type="transmembrane region" description="Helical" evidence="1">
    <location>
        <begin position="7"/>
        <end position="23"/>
    </location>
</feature>
<keyword evidence="1" id="KW-0472">Membrane</keyword>
<proteinExistence type="predicted"/>
<dbReference type="EMBL" id="VSSQ01141817">
    <property type="protein sequence ID" value="MPN63015.1"/>
    <property type="molecule type" value="Genomic_DNA"/>
</dbReference>
<dbReference type="Pfam" id="PF13630">
    <property type="entry name" value="SdpI"/>
    <property type="match status" value="1"/>
</dbReference>
<evidence type="ECO:0000256" key="1">
    <source>
        <dbReference type="SAM" id="Phobius"/>
    </source>
</evidence>
<accession>A0A645JH52</accession>